<dbReference type="Gene3D" id="3.30.160.250">
    <property type="match status" value="1"/>
</dbReference>
<reference evidence="2 3" key="1">
    <citation type="submission" date="2019-03" db="EMBL/GenBank/DDBJ databases">
        <title>Draft Genome Sequence of Desulfosporosinus fructosivorans Strain 63.6F, Isolated from Marine Sediment in the Baltic Sea.</title>
        <authorList>
            <person name="Hausmann B."/>
            <person name="Vandieken V."/>
            <person name="Pjevac P."/>
            <person name="Schreck K."/>
            <person name="Herbold C.W."/>
            <person name="Loy A."/>
        </authorList>
    </citation>
    <scope>NUCLEOTIDE SEQUENCE [LARGE SCALE GENOMIC DNA]</scope>
    <source>
        <strain evidence="2 3">63.6F</strain>
    </source>
</reference>
<evidence type="ECO:0000259" key="1">
    <source>
        <dbReference type="Pfam" id="PF15919"/>
    </source>
</evidence>
<dbReference type="InterPro" id="IPR035069">
    <property type="entry name" value="TTHA1013/TTHA0281-like"/>
</dbReference>
<gene>
    <name evidence="2" type="ORF">E4K67_14800</name>
</gene>
<feature type="domain" description="HicB-like antitoxin of toxin-antitoxin system" evidence="1">
    <location>
        <begin position="6"/>
        <end position="106"/>
    </location>
</feature>
<dbReference type="EMBL" id="SPQQ01000005">
    <property type="protein sequence ID" value="TGE37150.1"/>
    <property type="molecule type" value="Genomic_DNA"/>
</dbReference>
<dbReference type="Proteomes" id="UP000298460">
    <property type="component" value="Unassembled WGS sequence"/>
</dbReference>
<name>A0A4Z0R300_9FIRM</name>
<protein>
    <submittedName>
        <fullName evidence="2">HicB family protein</fullName>
    </submittedName>
</protein>
<dbReference type="InterPro" id="IPR031807">
    <property type="entry name" value="HicB-like"/>
</dbReference>
<comment type="caution">
    <text evidence="2">The sequence shown here is derived from an EMBL/GenBank/DDBJ whole genome shotgun (WGS) entry which is preliminary data.</text>
</comment>
<evidence type="ECO:0000313" key="2">
    <source>
        <dbReference type="EMBL" id="TGE37150.1"/>
    </source>
</evidence>
<dbReference type="RefSeq" id="WP_135548047.1">
    <property type="nucleotide sequence ID" value="NZ_SPQQ01000005.1"/>
</dbReference>
<dbReference type="AlphaFoldDB" id="A0A4Z0R300"/>
<accession>A0A4Z0R300</accession>
<dbReference type="SUPFAM" id="SSF143100">
    <property type="entry name" value="TTHA1013/TTHA0281-like"/>
    <property type="match status" value="1"/>
</dbReference>
<dbReference type="OrthoDB" id="5419659at2"/>
<sequence length="134" mass="14773">MRKLTYFAIFEPSTHGAFGVYFPDLPGCISIGDDFQHAQAMAIEALGLHLWGMEKDGDIIPTPTQPPFEDTPVGSIIAPIAVFPEVVKNEMDNRSVKTNITLPAWLKELAEKQGVNFSQITQAAIKEYLGVDRP</sequence>
<evidence type="ECO:0000313" key="3">
    <source>
        <dbReference type="Proteomes" id="UP000298460"/>
    </source>
</evidence>
<dbReference type="Pfam" id="PF15919">
    <property type="entry name" value="HicB_lk_antitox"/>
    <property type="match status" value="1"/>
</dbReference>
<keyword evidence="3" id="KW-1185">Reference proteome</keyword>
<proteinExistence type="predicted"/>
<organism evidence="2 3">
    <name type="scientific">Desulfosporosinus fructosivorans</name>
    <dbReference type="NCBI Taxonomy" id="2018669"/>
    <lineage>
        <taxon>Bacteria</taxon>
        <taxon>Bacillati</taxon>
        <taxon>Bacillota</taxon>
        <taxon>Clostridia</taxon>
        <taxon>Eubacteriales</taxon>
        <taxon>Desulfitobacteriaceae</taxon>
        <taxon>Desulfosporosinus</taxon>
    </lineage>
</organism>